<evidence type="ECO:0000313" key="1">
    <source>
        <dbReference type="EMBL" id="KIW99620.1"/>
    </source>
</evidence>
<dbReference type="Pfam" id="PF03928">
    <property type="entry name" value="HbpS-like"/>
    <property type="match status" value="1"/>
</dbReference>
<sequence length="93" mass="9819">MRALQDISQKKSKTAVLYNGIPSNALLNRSGPGGDTHAIQETNGETVVFGGNQPVFDPQGYFIGPVGVRSSTVAQDIYVAVHAAQRTETTTTA</sequence>
<protein>
    <submittedName>
        <fullName evidence="1">Uncharacterized protein</fullName>
    </submittedName>
</protein>
<dbReference type="OrthoDB" id="5075159at2759"/>
<gene>
    <name evidence="1" type="ORF">Z518_11033</name>
</gene>
<accession>A0A0D2I8R2</accession>
<dbReference type="Proteomes" id="UP000053617">
    <property type="component" value="Unassembled WGS sequence"/>
</dbReference>
<organism evidence="1 2">
    <name type="scientific">Rhinocladiella mackenziei CBS 650.93</name>
    <dbReference type="NCBI Taxonomy" id="1442369"/>
    <lineage>
        <taxon>Eukaryota</taxon>
        <taxon>Fungi</taxon>
        <taxon>Dikarya</taxon>
        <taxon>Ascomycota</taxon>
        <taxon>Pezizomycotina</taxon>
        <taxon>Eurotiomycetes</taxon>
        <taxon>Chaetothyriomycetidae</taxon>
        <taxon>Chaetothyriales</taxon>
        <taxon>Herpotrichiellaceae</taxon>
        <taxon>Rhinocladiella</taxon>
    </lineage>
</organism>
<dbReference type="InterPro" id="IPR038084">
    <property type="entry name" value="PduO/GlcC-like_sf"/>
</dbReference>
<name>A0A0D2I8R2_9EURO</name>
<dbReference type="InterPro" id="IPR005624">
    <property type="entry name" value="PduO/GlcC-like"/>
</dbReference>
<keyword evidence="2" id="KW-1185">Reference proteome</keyword>
<dbReference type="GeneID" id="25299104"/>
<proteinExistence type="predicted"/>
<dbReference type="VEuPathDB" id="FungiDB:Z518_11033"/>
<dbReference type="RefSeq" id="XP_013266757.1">
    <property type="nucleotide sequence ID" value="XM_013411303.1"/>
</dbReference>
<dbReference type="EMBL" id="KN847485">
    <property type="protein sequence ID" value="KIW99620.1"/>
    <property type="molecule type" value="Genomic_DNA"/>
</dbReference>
<dbReference type="HOGENOM" id="CLU_103773_4_0_1"/>
<reference evidence="1 2" key="1">
    <citation type="submission" date="2015-01" db="EMBL/GenBank/DDBJ databases">
        <title>The Genome Sequence of Rhinocladiella mackenzie CBS 650.93.</title>
        <authorList>
            <consortium name="The Broad Institute Genomics Platform"/>
            <person name="Cuomo C."/>
            <person name="de Hoog S."/>
            <person name="Gorbushina A."/>
            <person name="Stielow B."/>
            <person name="Teixiera M."/>
            <person name="Abouelleil A."/>
            <person name="Chapman S.B."/>
            <person name="Priest M."/>
            <person name="Young S.K."/>
            <person name="Wortman J."/>
            <person name="Nusbaum C."/>
            <person name="Birren B."/>
        </authorList>
    </citation>
    <scope>NUCLEOTIDE SEQUENCE [LARGE SCALE GENOMIC DNA]</scope>
    <source>
        <strain evidence="1 2">CBS 650.93</strain>
    </source>
</reference>
<dbReference type="AlphaFoldDB" id="A0A0D2I8R2"/>
<dbReference type="SUPFAM" id="SSF143744">
    <property type="entry name" value="GlcG-like"/>
    <property type="match status" value="1"/>
</dbReference>
<dbReference type="Gene3D" id="3.30.450.150">
    <property type="entry name" value="Haem-degrading domain"/>
    <property type="match status" value="1"/>
</dbReference>
<evidence type="ECO:0000313" key="2">
    <source>
        <dbReference type="Proteomes" id="UP000053617"/>
    </source>
</evidence>